<dbReference type="KEGG" id="sphk:SKP52_20380"/>
<evidence type="ECO:0000256" key="2">
    <source>
        <dbReference type="ARBA" id="ARBA00023163"/>
    </source>
</evidence>
<feature type="domain" description="HTH merR-type" evidence="3">
    <location>
        <begin position="1"/>
        <end position="65"/>
    </location>
</feature>
<name>A0A0A7PSD8_9SPHN</name>
<dbReference type="SMART" id="SM00422">
    <property type="entry name" value="HTH_MERR"/>
    <property type="match status" value="1"/>
</dbReference>
<dbReference type="HOGENOM" id="CLU_1634306_0_0_5"/>
<evidence type="ECO:0000256" key="1">
    <source>
        <dbReference type="ARBA" id="ARBA00023015"/>
    </source>
</evidence>
<dbReference type="AlphaFoldDB" id="A0A0A7PSD8"/>
<dbReference type="GO" id="GO:0006355">
    <property type="term" value="P:regulation of DNA-templated transcription"/>
    <property type="evidence" value="ECO:0007669"/>
    <property type="project" value="InterPro"/>
</dbReference>
<gene>
    <name evidence="4" type="ORF">SKP52_20380</name>
</gene>
<evidence type="ECO:0000313" key="5">
    <source>
        <dbReference type="Proteomes" id="UP000030907"/>
    </source>
</evidence>
<dbReference type="Pfam" id="PF09278">
    <property type="entry name" value="MerR-DNA-bind"/>
    <property type="match status" value="1"/>
</dbReference>
<dbReference type="GO" id="GO:0003677">
    <property type="term" value="F:DNA binding"/>
    <property type="evidence" value="ECO:0007669"/>
    <property type="project" value="InterPro"/>
</dbReference>
<proteinExistence type="predicted"/>
<dbReference type="STRING" id="1515612.SKP52_20380"/>
<sequence length="162" mass="17658">MNVGRAAMLIGASARLIRDLEQIGFIARVGGTAGSRRAFSQMLRLARRGRDLGLTIERALILLQLWRARSDADAGTIAHRHADALKRHITDIQAMVSALEHLASFAKSDARGDGPNRNDMANDKAAIAPAGRARLRLRRNPARFAAEKAALAPWCASTERRT</sequence>
<reference evidence="4 5" key="1">
    <citation type="journal article" date="2015" name="Int. J. Syst. Evol. Microbiol.">
        <title>Description of Sphingopyxis fribergensis sp. nov. - a soil bacterium with the ability to degrade styrene and phenylacetic acid.</title>
        <authorList>
            <person name="Oelschlagel M."/>
            <person name="Ruckert C."/>
            <person name="Kalinowski J."/>
            <person name="Schmidt G."/>
            <person name="Schlomann M."/>
            <person name="Tischler D."/>
        </authorList>
    </citation>
    <scope>NUCLEOTIDE SEQUENCE [LARGE SCALE GENOMIC DNA]</scope>
    <source>
        <strain evidence="4 5">Kp5.2</strain>
    </source>
</reference>
<dbReference type="Gene3D" id="1.10.1660.10">
    <property type="match status" value="1"/>
</dbReference>
<accession>A0A0A7PSD8</accession>
<dbReference type="InterPro" id="IPR009061">
    <property type="entry name" value="DNA-bd_dom_put_sf"/>
</dbReference>
<keyword evidence="1" id="KW-0805">Transcription regulation</keyword>
<organism evidence="4 5">
    <name type="scientific">Sphingopyxis fribergensis</name>
    <dbReference type="NCBI Taxonomy" id="1515612"/>
    <lineage>
        <taxon>Bacteria</taxon>
        <taxon>Pseudomonadati</taxon>
        <taxon>Pseudomonadota</taxon>
        <taxon>Alphaproteobacteria</taxon>
        <taxon>Sphingomonadales</taxon>
        <taxon>Sphingomonadaceae</taxon>
        <taxon>Sphingopyxis</taxon>
    </lineage>
</organism>
<keyword evidence="2" id="KW-0804">Transcription</keyword>
<keyword evidence="5" id="KW-1185">Reference proteome</keyword>
<evidence type="ECO:0000313" key="4">
    <source>
        <dbReference type="EMBL" id="AJA10942.1"/>
    </source>
</evidence>
<dbReference type="EMBL" id="CP009122">
    <property type="protein sequence ID" value="AJA10942.1"/>
    <property type="molecule type" value="Genomic_DNA"/>
</dbReference>
<evidence type="ECO:0000259" key="3">
    <source>
        <dbReference type="PROSITE" id="PS50937"/>
    </source>
</evidence>
<protein>
    <recommendedName>
        <fullName evidence="3">HTH merR-type domain-containing protein</fullName>
    </recommendedName>
</protein>
<dbReference type="InterPro" id="IPR000551">
    <property type="entry name" value="MerR-type_HTH_dom"/>
</dbReference>
<dbReference type="InterPro" id="IPR015358">
    <property type="entry name" value="Tscrpt_reg_MerR_DNA-bd"/>
</dbReference>
<dbReference type="SUPFAM" id="SSF46955">
    <property type="entry name" value="Putative DNA-binding domain"/>
    <property type="match status" value="1"/>
</dbReference>
<dbReference type="Proteomes" id="UP000030907">
    <property type="component" value="Chromosome"/>
</dbReference>
<dbReference type="PROSITE" id="PS50937">
    <property type="entry name" value="HTH_MERR_2"/>
    <property type="match status" value="1"/>
</dbReference>